<dbReference type="GeneID" id="78289471"/>
<dbReference type="SUPFAM" id="SSF55729">
    <property type="entry name" value="Acyl-CoA N-acyltransferases (Nat)"/>
    <property type="match status" value="1"/>
</dbReference>
<dbReference type="AlphaFoldDB" id="A0A1I0HIM0"/>
<dbReference type="CDD" id="cd04301">
    <property type="entry name" value="NAT_SF"/>
    <property type="match status" value="1"/>
</dbReference>
<evidence type="ECO:0000313" key="3">
    <source>
        <dbReference type="Proteomes" id="UP000198558"/>
    </source>
</evidence>
<feature type="domain" description="N-acetyltransferase" evidence="1">
    <location>
        <begin position="1"/>
        <end position="152"/>
    </location>
</feature>
<proteinExistence type="predicted"/>
<organism evidence="2 3">
    <name type="scientific">Thomasclavelia cocleata</name>
    <dbReference type="NCBI Taxonomy" id="69824"/>
    <lineage>
        <taxon>Bacteria</taxon>
        <taxon>Bacillati</taxon>
        <taxon>Bacillota</taxon>
        <taxon>Erysipelotrichia</taxon>
        <taxon>Erysipelotrichales</taxon>
        <taxon>Coprobacillaceae</taxon>
        <taxon>Thomasclavelia</taxon>
    </lineage>
</organism>
<evidence type="ECO:0000313" key="2">
    <source>
        <dbReference type="EMBL" id="SET83727.1"/>
    </source>
</evidence>
<accession>A0A1I0HIM0</accession>
<dbReference type="Proteomes" id="UP000198558">
    <property type="component" value="Unassembled WGS sequence"/>
</dbReference>
<protein>
    <recommendedName>
        <fullName evidence="1">N-acetyltransferase domain-containing protein</fullName>
    </recommendedName>
</protein>
<gene>
    <name evidence="2" type="ORF">SAMN04489758_15112</name>
</gene>
<dbReference type="Gene3D" id="3.40.630.30">
    <property type="match status" value="1"/>
</dbReference>
<dbReference type="EMBL" id="FOIN01000051">
    <property type="protein sequence ID" value="SET83727.1"/>
    <property type="molecule type" value="Genomic_DNA"/>
</dbReference>
<dbReference type="GO" id="GO:0016747">
    <property type="term" value="F:acyltransferase activity, transferring groups other than amino-acyl groups"/>
    <property type="evidence" value="ECO:0007669"/>
    <property type="project" value="InterPro"/>
</dbReference>
<dbReference type="RefSeq" id="WP_092356598.1">
    <property type="nucleotide sequence ID" value="NZ_CAMTSG010000056.1"/>
</dbReference>
<evidence type="ECO:0000259" key="1">
    <source>
        <dbReference type="PROSITE" id="PS51186"/>
    </source>
</evidence>
<reference evidence="3" key="1">
    <citation type="submission" date="2016-10" db="EMBL/GenBank/DDBJ databases">
        <authorList>
            <person name="Varghese N."/>
            <person name="Submissions S."/>
        </authorList>
    </citation>
    <scope>NUCLEOTIDE SEQUENCE [LARGE SCALE GENOMIC DNA]</scope>
    <source>
        <strain evidence="3">DSM 1551</strain>
    </source>
</reference>
<sequence>MDFQLLTVENEDLKKYKVVLQEAFQKGFEEQFGKTDKIILPEKDIEQSLNSKGAVAYKAVVDGKMVGGAVVVIDEKAYHNHLDLLFVKYGTQSKGIGKKIWFEIEKLYPETKVWETCTPYFEKRNIHFYVNVCGFCIIEFFNEKHPMSDTPEDFIGDGNEGMFKFRKQM</sequence>
<dbReference type="InterPro" id="IPR000182">
    <property type="entry name" value="GNAT_dom"/>
</dbReference>
<keyword evidence="3" id="KW-1185">Reference proteome</keyword>
<dbReference type="PROSITE" id="PS51186">
    <property type="entry name" value="GNAT"/>
    <property type="match status" value="1"/>
</dbReference>
<dbReference type="InterPro" id="IPR016181">
    <property type="entry name" value="Acyl_CoA_acyltransferase"/>
</dbReference>
<name>A0A1I0HIM0_9FIRM</name>
<dbReference type="Pfam" id="PF00583">
    <property type="entry name" value="Acetyltransf_1"/>
    <property type="match status" value="1"/>
</dbReference>
<dbReference type="OrthoDB" id="9786032at2"/>